<evidence type="ECO:0000256" key="5">
    <source>
        <dbReference type="PROSITE-ProRule" id="PRU00703"/>
    </source>
</evidence>
<dbReference type="SUPFAM" id="SSF46689">
    <property type="entry name" value="Homeodomain-like"/>
    <property type="match status" value="1"/>
</dbReference>
<reference evidence="9 10" key="2">
    <citation type="journal article" date="2012" name="J. Bacteriol.">
        <title>Complete genome sequences of Desulfosporosinus orientis DSM765T, Desulfosporosinus youngiae DSM17734T, Desulfosporosinus meridiei DSM13257T, and Desulfosporosinus acidiphilus DSM22704T.</title>
        <authorList>
            <person name="Pester M."/>
            <person name="Brambilla E."/>
            <person name="Alazard D."/>
            <person name="Rattei T."/>
            <person name="Weinmaier T."/>
            <person name="Han J."/>
            <person name="Lucas S."/>
            <person name="Lapidus A."/>
            <person name="Cheng J.F."/>
            <person name="Goodwin L."/>
            <person name="Pitluck S."/>
            <person name="Peters L."/>
            <person name="Ovchinnikova G."/>
            <person name="Teshima H."/>
            <person name="Detter J.C."/>
            <person name="Han C.S."/>
            <person name="Tapia R."/>
            <person name="Land M.L."/>
            <person name="Hauser L."/>
            <person name="Kyrpides N.C."/>
            <person name="Ivanova N.N."/>
            <person name="Pagani I."/>
            <person name="Huntmann M."/>
            <person name="Wei C.L."/>
            <person name="Davenport K.W."/>
            <person name="Daligault H."/>
            <person name="Chain P.S."/>
            <person name="Chen A."/>
            <person name="Mavromatis K."/>
            <person name="Markowitz V."/>
            <person name="Szeto E."/>
            <person name="Mikhailova N."/>
            <person name="Pati A."/>
            <person name="Wagner M."/>
            <person name="Woyke T."/>
            <person name="Ollivier B."/>
            <person name="Klenk H.P."/>
            <person name="Spring S."/>
            <person name="Loy A."/>
        </authorList>
    </citation>
    <scope>NUCLEOTIDE SEQUENCE [LARGE SCALE GENOMIC DNA]</scope>
    <source>
        <strain evidence="10">ATCC 19365 / DSM 765 / NCIMB 8382 / VKM B-1628</strain>
    </source>
</reference>
<dbReference type="CDD" id="cd02205">
    <property type="entry name" value="CBS_pair_SF"/>
    <property type="match status" value="1"/>
</dbReference>
<gene>
    <name evidence="9" type="ordered locus">Desor_4209</name>
</gene>
<feature type="domain" description="CBS" evidence="8">
    <location>
        <begin position="73"/>
        <end position="129"/>
    </location>
</feature>
<dbReference type="InterPro" id="IPR013767">
    <property type="entry name" value="PAS_fold"/>
</dbReference>
<dbReference type="eggNOG" id="COG2524">
    <property type="taxonomic scope" value="Bacteria"/>
</dbReference>
<dbReference type="FunFam" id="3.40.50.300:FF:000006">
    <property type="entry name" value="DNA-binding transcriptional regulator NtrC"/>
    <property type="match status" value="1"/>
</dbReference>
<dbReference type="InterPro" id="IPR003593">
    <property type="entry name" value="AAA+_ATPase"/>
</dbReference>
<evidence type="ECO:0000259" key="8">
    <source>
        <dbReference type="PROSITE" id="PS51371"/>
    </source>
</evidence>
<dbReference type="PANTHER" id="PTHR32071:SF57">
    <property type="entry name" value="C4-DICARBOXYLATE TRANSPORT TRANSCRIPTIONAL REGULATORY PROTEIN DCTD"/>
    <property type="match status" value="1"/>
</dbReference>
<dbReference type="STRING" id="768706.Desor_4209"/>
<keyword evidence="1" id="KW-0547">Nucleotide-binding</keyword>
<dbReference type="Gene3D" id="3.30.450.20">
    <property type="entry name" value="PAS domain"/>
    <property type="match status" value="2"/>
</dbReference>
<dbReference type="GO" id="GO:0006355">
    <property type="term" value="P:regulation of DNA-templated transcription"/>
    <property type="evidence" value="ECO:0007669"/>
    <property type="project" value="InterPro"/>
</dbReference>
<dbReference type="PROSITE" id="PS50045">
    <property type="entry name" value="SIGMA54_INTERACT_4"/>
    <property type="match status" value="1"/>
</dbReference>
<dbReference type="EMBL" id="CP003108">
    <property type="protein sequence ID" value="AET69645.1"/>
    <property type="molecule type" value="Genomic_DNA"/>
</dbReference>
<dbReference type="SMART" id="SM00116">
    <property type="entry name" value="CBS"/>
    <property type="match status" value="2"/>
</dbReference>
<dbReference type="SUPFAM" id="SSF52540">
    <property type="entry name" value="P-loop containing nucleoside triphosphate hydrolases"/>
    <property type="match status" value="1"/>
</dbReference>
<dbReference type="PRINTS" id="PR01590">
    <property type="entry name" value="HTHFIS"/>
</dbReference>
<dbReference type="InterPro" id="IPR035965">
    <property type="entry name" value="PAS-like_dom_sf"/>
</dbReference>
<dbReference type="InterPro" id="IPR058031">
    <property type="entry name" value="AAA_lid_NorR"/>
</dbReference>
<evidence type="ECO:0000259" key="6">
    <source>
        <dbReference type="PROSITE" id="PS50045"/>
    </source>
</evidence>
<dbReference type="Pfam" id="PF00571">
    <property type="entry name" value="CBS"/>
    <property type="match status" value="2"/>
</dbReference>
<evidence type="ECO:0000259" key="7">
    <source>
        <dbReference type="PROSITE" id="PS50112"/>
    </source>
</evidence>
<dbReference type="Pfam" id="PF13188">
    <property type="entry name" value="PAS_8"/>
    <property type="match status" value="1"/>
</dbReference>
<accession>G7WHT3</accession>
<dbReference type="KEGG" id="dor:Desor_4209"/>
<dbReference type="Gene3D" id="3.40.50.300">
    <property type="entry name" value="P-loop containing nucleotide triphosphate hydrolases"/>
    <property type="match status" value="1"/>
</dbReference>
<dbReference type="InterPro" id="IPR000014">
    <property type="entry name" value="PAS"/>
</dbReference>
<dbReference type="HOGENOM" id="CLU_000445_8_1_9"/>
<dbReference type="Gene3D" id="1.10.8.60">
    <property type="match status" value="1"/>
</dbReference>
<feature type="domain" description="Sigma-54 factor interaction" evidence="6">
    <location>
        <begin position="388"/>
        <end position="617"/>
    </location>
</feature>
<dbReference type="InterPro" id="IPR025943">
    <property type="entry name" value="Sigma_54_int_dom_ATP-bd_2"/>
</dbReference>
<dbReference type="CDD" id="cd00009">
    <property type="entry name" value="AAA"/>
    <property type="match status" value="1"/>
</dbReference>
<dbReference type="PROSITE" id="PS51371">
    <property type="entry name" value="CBS"/>
    <property type="match status" value="2"/>
</dbReference>
<dbReference type="Proteomes" id="UP000006346">
    <property type="component" value="Chromosome"/>
</dbReference>
<dbReference type="Pfam" id="PF25601">
    <property type="entry name" value="AAA_lid_14"/>
    <property type="match status" value="1"/>
</dbReference>
<keyword evidence="2" id="KW-0067">ATP-binding</keyword>
<dbReference type="PATRIC" id="fig|768706.3.peg.4268"/>
<feature type="domain" description="PAS" evidence="7">
    <location>
        <begin position="249"/>
        <end position="300"/>
    </location>
</feature>
<dbReference type="SUPFAM" id="SSF55785">
    <property type="entry name" value="PYP-like sensor domain (PAS domain)"/>
    <property type="match status" value="2"/>
</dbReference>
<sequence length="696" mass="78675">MVFTSLDLITTDFIKLKPQSTISEVLTAFIEYRSDIACVVDSQELLVGITTKYVIYRALLAGATLNTPIDTLYLSNVLTLNSDEDLHSGRQKLLKANVAHAVVLDEEKKILGVVTKSDLIQGFFRERAVFIERLNSITQNIPIGIIVIDNNKQVIHSNKASHEILGLTHHNLDNLLLTDLFPELGHYLEEIFSRKEKLILNKLALRNLNCFVTLLPLVECEKIDSVSIIFQELSSLDNIALELKTTQGLINTLQTVLENTYDALVITDLLGRINFYSKSFSELLGLSSSRILEQKIVDLIPALAHKKLPLLPDDYSEVILINNTNCLVSIHKIISKKEIYGYIFKITYKQIDHLKTLLSRLQTLESMVDSTKLMEANAVNELSCLKKIITVNPLVNNIKQELPIIAKTNSTVLILGESGTGKELIANAVHELSNRSGKFIKINCASIPADLLESELFGYEEGAFSGAKKGGKPGKFELAHKGTIFLDEIGDLPLTLQAKLLRVLEDKCFDRIGGTKPLSVDIRFIAATNKNLRVLMTEGKYREDLFYRLNVINFEVPPLRKRREDIPILIKHFLSVFNAQYQKEIMDVSHDIINSLLNYNWYGNVRELMNVIERAVILCKEPLLSKNYFEMIDLPQTEDFAEANILELSPEKQMIISLLKEYNNSKSKVAAHLGISRVTLYKKLKKYDIKSTPDYR</sequence>
<dbReference type="InterPro" id="IPR002197">
    <property type="entry name" value="HTH_Fis"/>
</dbReference>
<protein>
    <submittedName>
        <fullName evidence="9">PAS domain S-box</fullName>
    </submittedName>
</protein>
<feature type="domain" description="PAS" evidence="7">
    <location>
        <begin position="130"/>
        <end position="172"/>
    </location>
</feature>
<reference evidence="10" key="1">
    <citation type="submission" date="2011-11" db="EMBL/GenBank/DDBJ databases">
        <title>Complete sequence of Desulfosporosinus orientis DSM 765.</title>
        <authorList>
            <person name="Lucas S."/>
            <person name="Han J."/>
            <person name="Lapidus A."/>
            <person name="Cheng J.-F."/>
            <person name="Goodwin L."/>
            <person name="Pitluck S."/>
            <person name="Peters L."/>
            <person name="Ovchinnikova G."/>
            <person name="Teshima H."/>
            <person name="Detter J.C."/>
            <person name="Han C."/>
            <person name="Tapia R."/>
            <person name="Land M."/>
            <person name="Hauser L."/>
            <person name="Kyrpides N."/>
            <person name="Ivanova N."/>
            <person name="Pagani I."/>
            <person name="Pester M."/>
            <person name="Spring S."/>
            <person name="Ollivier B."/>
            <person name="Rattei T."/>
            <person name="Klenk H.-P."/>
            <person name="Wagner M."/>
            <person name="Loy A."/>
            <person name="Woyke T."/>
        </authorList>
    </citation>
    <scope>NUCLEOTIDE SEQUENCE [LARGE SCALE GENOMIC DNA]</scope>
    <source>
        <strain evidence="10">ATCC 19365 / DSM 765 / NCIMB 8382 / VKM B-1628</strain>
    </source>
</reference>
<dbReference type="InterPro" id="IPR025662">
    <property type="entry name" value="Sigma_54_int_dom_ATP-bd_1"/>
</dbReference>
<dbReference type="OrthoDB" id="9803970at2"/>
<dbReference type="NCBIfam" id="TIGR00229">
    <property type="entry name" value="sensory_box"/>
    <property type="match status" value="1"/>
</dbReference>
<organism evidence="9 10">
    <name type="scientific">Desulfosporosinus orientis (strain ATCC 19365 / DSM 765 / NCIMB 8382 / VKM B-1628 / Singapore I)</name>
    <name type="common">Desulfotomaculum orientis</name>
    <dbReference type="NCBI Taxonomy" id="768706"/>
    <lineage>
        <taxon>Bacteria</taxon>
        <taxon>Bacillati</taxon>
        <taxon>Bacillota</taxon>
        <taxon>Clostridia</taxon>
        <taxon>Eubacteriales</taxon>
        <taxon>Desulfitobacteriaceae</taxon>
        <taxon>Desulfosporosinus</taxon>
    </lineage>
</organism>
<dbReference type="SUPFAM" id="SSF54631">
    <property type="entry name" value="CBS-domain pair"/>
    <property type="match status" value="1"/>
</dbReference>
<dbReference type="SMART" id="SM00091">
    <property type="entry name" value="PAS"/>
    <property type="match status" value="2"/>
</dbReference>
<dbReference type="InterPro" id="IPR002078">
    <property type="entry name" value="Sigma_54_int"/>
</dbReference>
<evidence type="ECO:0000256" key="4">
    <source>
        <dbReference type="ARBA" id="ARBA00023163"/>
    </source>
</evidence>
<dbReference type="PROSITE" id="PS00676">
    <property type="entry name" value="SIGMA54_INTERACT_2"/>
    <property type="match status" value="1"/>
</dbReference>
<dbReference type="PROSITE" id="PS50112">
    <property type="entry name" value="PAS"/>
    <property type="match status" value="2"/>
</dbReference>
<evidence type="ECO:0000256" key="1">
    <source>
        <dbReference type="ARBA" id="ARBA00022741"/>
    </source>
</evidence>
<evidence type="ECO:0000313" key="9">
    <source>
        <dbReference type="EMBL" id="AET69645.1"/>
    </source>
</evidence>
<dbReference type="GO" id="GO:0043565">
    <property type="term" value="F:sequence-specific DNA binding"/>
    <property type="evidence" value="ECO:0007669"/>
    <property type="project" value="InterPro"/>
</dbReference>
<dbReference type="InterPro" id="IPR009057">
    <property type="entry name" value="Homeodomain-like_sf"/>
</dbReference>
<dbReference type="InterPro" id="IPR027417">
    <property type="entry name" value="P-loop_NTPase"/>
</dbReference>
<dbReference type="SMART" id="SM00382">
    <property type="entry name" value="AAA"/>
    <property type="match status" value="1"/>
</dbReference>
<dbReference type="InterPro" id="IPR000644">
    <property type="entry name" value="CBS_dom"/>
</dbReference>
<evidence type="ECO:0000256" key="2">
    <source>
        <dbReference type="ARBA" id="ARBA00022840"/>
    </source>
</evidence>
<dbReference type="Pfam" id="PF02954">
    <property type="entry name" value="HTH_8"/>
    <property type="match status" value="1"/>
</dbReference>
<name>G7WHT3_DESOD</name>
<dbReference type="GO" id="GO:0005524">
    <property type="term" value="F:ATP binding"/>
    <property type="evidence" value="ECO:0007669"/>
    <property type="project" value="UniProtKB-KW"/>
</dbReference>
<dbReference type="InterPro" id="IPR046342">
    <property type="entry name" value="CBS_dom_sf"/>
</dbReference>
<keyword evidence="4" id="KW-0804">Transcription</keyword>
<dbReference type="eggNOG" id="COG3829">
    <property type="taxonomic scope" value="Bacteria"/>
</dbReference>
<feature type="domain" description="CBS" evidence="8">
    <location>
        <begin position="9"/>
        <end position="65"/>
    </location>
</feature>
<proteinExistence type="predicted"/>
<dbReference type="Pfam" id="PF00158">
    <property type="entry name" value="Sigma54_activat"/>
    <property type="match status" value="1"/>
</dbReference>
<dbReference type="PANTHER" id="PTHR32071">
    <property type="entry name" value="TRANSCRIPTIONAL REGULATORY PROTEIN"/>
    <property type="match status" value="1"/>
</dbReference>
<dbReference type="AlphaFoldDB" id="G7WHT3"/>
<evidence type="ECO:0000313" key="10">
    <source>
        <dbReference type="Proteomes" id="UP000006346"/>
    </source>
</evidence>
<dbReference type="Pfam" id="PF00989">
    <property type="entry name" value="PAS"/>
    <property type="match status" value="1"/>
</dbReference>
<dbReference type="Gene3D" id="3.10.580.10">
    <property type="entry name" value="CBS-domain"/>
    <property type="match status" value="1"/>
</dbReference>
<dbReference type="PROSITE" id="PS00675">
    <property type="entry name" value="SIGMA54_INTERACT_1"/>
    <property type="match status" value="1"/>
</dbReference>
<keyword evidence="10" id="KW-1185">Reference proteome</keyword>
<keyword evidence="5" id="KW-0129">CBS domain</keyword>
<evidence type="ECO:0000256" key="3">
    <source>
        <dbReference type="ARBA" id="ARBA00023015"/>
    </source>
</evidence>
<dbReference type="RefSeq" id="WP_014186452.1">
    <property type="nucleotide sequence ID" value="NC_016584.1"/>
</dbReference>
<keyword evidence="3" id="KW-0805">Transcription regulation</keyword>
<dbReference type="Gene3D" id="1.10.10.60">
    <property type="entry name" value="Homeodomain-like"/>
    <property type="match status" value="1"/>
</dbReference>